<reference evidence="1" key="1">
    <citation type="journal article" date="2020" name="Stud. Mycol.">
        <title>101 Dothideomycetes genomes: a test case for predicting lifestyles and emergence of pathogens.</title>
        <authorList>
            <person name="Haridas S."/>
            <person name="Albert R."/>
            <person name="Binder M."/>
            <person name="Bloem J."/>
            <person name="Labutti K."/>
            <person name="Salamov A."/>
            <person name="Andreopoulos B."/>
            <person name="Baker S."/>
            <person name="Barry K."/>
            <person name="Bills G."/>
            <person name="Bluhm B."/>
            <person name="Cannon C."/>
            <person name="Castanera R."/>
            <person name="Culley D."/>
            <person name="Daum C."/>
            <person name="Ezra D."/>
            <person name="Gonzalez J."/>
            <person name="Henrissat B."/>
            <person name="Kuo A."/>
            <person name="Liang C."/>
            <person name="Lipzen A."/>
            <person name="Lutzoni F."/>
            <person name="Magnuson J."/>
            <person name="Mondo S."/>
            <person name="Nolan M."/>
            <person name="Ohm R."/>
            <person name="Pangilinan J."/>
            <person name="Park H.-J."/>
            <person name="Ramirez L."/>
            <person name="Alfaro M."/>
            <person name="Sun H."/>
            <person name="Tritt A."/>
            <person name="Yoshinaga Y."/>
            <person name="Zwiers L.-H."/>
            <person name="Turgeon B."/>
            <person name="Goodwin S."/>
            <person name="Spatafora J."/>
            <person name="Crous P."/>
            <person name="Grigoriev I."/>
        </authorList>
    </citation>
    <scope>NUCLEOTIDE SEQUENCE</scope>
    <source>
        <strain evidence="1">CBS 109.77</strain>
    </source>
</reference>
<name>A0A6A6X7A8_9PLEO</name>
<dbReference type="EMBL" id="MU001979">
    <property type="protein sequence ID" value="KAF2792229.1"/>
    <property type="molecule type" value="Genomic_DNA"/>
</dbReference>
<dbReference type="AlphaFoldDB" id="A0A6A6X7A8"/>
<accession>A0A6A6X7A8</accession>
<sequence length="176" mass="18840">MACEGRCRLAVLCRVASPLRPNSARLSSSWCCLSMGAGAGLDTRSVAVNTRLRHIHLSPAVSEAIHRAVVRMREQTYLIAKLRTAVVVLPLSLLSLLCGGGDRVPSAHACVGILRGWRVCNNPHRNRGGQKQTDGARRDCALGTREAGNCCRSLRLADNEGANDIQGAGQSLTRDS</sequence>
<evidence type="ECO:0000313" key="2">
    <source>
        <dbReference type="Proteomes" id="UP000799757"/>
    </source>
</evidence>
<dbReference type="Proteomes" id="UP000799757">
    <property type="component" value="Unassembled WGS sequence"/>
</dbReference>
<keyword evidence="2" id="KW-1185">Reference proteome</keyword>
<organism evidence="1 2">
    <name type="scientific">Melanomma pulvis-pyrius CBS 109.77</name>
    <dbReference type="NCBI Taxonomy" id="1314802"/>
    <lineage>
        <taxon>Eukaryota</taxon>
        <taxon>Fungi</taxon>
        <taxon>Dikarya</taxon>
        <taxon>Ascomycota</taxon>
        <taxon>Pezizomycotina</taxon>
        <taxon>Dothideomycetes</taxon>
        <taxon>Pleosporomycetidae</taxon>
        <taxon>Pleosporales</taxon>
        <taxon>Melanommataceae</taxon>
        <taxon>Melanomma</taxon>
    </lineage>
</organism>
<protein>
    <submittedName>
        <fullName evidence="1">Uncharacterized protein</fullName>
    </submittedName>
</protein>
<proteinExistence type="predicted"/>
<evidence type="ECO:0000313" key="1">
    <source>
        <dbReference type="EMBL" id="KAF2792229.1"/>
    </source>
</evidence>
<gene>
    <name evidence="1" type="ORF">K505DRAFT_418583</name>
</gene>